<name>A0A5N6GZ89_ASPFL</name>
<protein>
    <submittedName>
        <fullName evidence="1">Uncharacterized protein</fullName>
    </submittedName>
</protein>
<reference evidence="1" key="1">
    <citation type="submission" date="2019-04" db="EMBL/GenBank/DDBJ databases">
        <title>Friends and foes A comparative genomics study of 23 Aspergillus species from section Flavi.</title>
        <authorList>
            <consortium name="DOE Joint Genome Institute"/>
            <person name="Kjaerbolling I."/>
            <person name="Vesth T."/>
            <person name="Frisvad J.C."/>
            <person name="Nybo J.L."/>
            <person name="Theobald S."/>
            <person name="Kildgaard S."/>
            <person name="Isbrandt T."/>
            <person name="Kuo A."/>
            <person name="Sato A."/>
            <person name="Lyhne E.K."/>
            <person name="Kogle M.E."/>
            <person name="Wiebenga A."/>
            <person name="Kun R.S."/>
            <person name="Lubbers R.J."/>
            <person name="Makela M.R."/>
            <person name="Barry K."/>
            <person name="Chovatia M."/>
            <person name="Clum A."/>
            <person name="Daum C."/>
            <person name="Haridas S."/>
            <person name="He G."/>
            <person name="LaButti K."/>
            <person name="Lipzen A."/>
            <person name="Mondo S."/>
            <person name="Riley R."/>
            <person name="Salamov A."/>
            <person name="Simmons B.A."/>
            <person name="Magnuson J.K."/>
            <person name="Henrissat B."/>
            <person name="Mortensen U.H."/>
            <person name="Larsen T.O."/>
            <person name="Devries R.P."/>
            <person name="Grigoriev I.V."/>
            <person name="Machida M."/>
            <person name="Baker S.E."/>
            <person name="Andersen M.R."/>
        </authorList>
    </citation>
    <scope>NUCLEOTIDE SEQUENCE [LARGE SCALE GENOMIC DNA]</scope>
    <source>
        <strain evidence="1">CBS 121.62</strain>
    </source>
</reference>
<dbReference type="AlphaFoldDB" id="A0A5N6GZ89"/>
<sequence>MGSEGTEVLQKCYTDPVAFTISGVRPGLICIPPTGTINSYEYPDEDLVNMALCDFLAALTLDCEYVHLDWKLQTATGVCVLWARRAVAVLLSSLRTKTTKARMSSTGAALWRVPRVESASRVVVPTMSVLCPPLLRCTAPSYQLTKSCVDLDAEDVLNGILKNVEFVEALCSAKLNSLEDSSTYWLRRCKSSMSSRTKSSSKSSRWSVLQYSPRALCN</sequence>
<gene>
    <name evidence="1" type="ORF">BDV35DRAFT_404392</name>
</gene>
<proteinExistence type="predicted"/>
<evidence type="ECO:0000313" key="1">
    <source>
        <dbReference type="EMBL" id="KAB8247288.1"/>
    </source>
</evidence>
<dbReference type="Proteomes" id="UP000325434">
    <property type="component" value="Unassembled WGS sequence"/>
</dbReference>
<accession>A0A5N6GZ89</accession>
<organism evidence="1">
    <name type="scientific">Aspergillus flavus</name>
    <dbReference type="NCBI Taxonomy" id="5059"/>
    <lineage>
        <taxon>Eukaryota</taxon>
        <taxon>Fungi</taxon>
        <taxon>Dikarya</taxon>
        <taxon>Ascomycota</taxon>
        <taxon>Pezizomycotina</taxon>
        <taxon>Eurotiomycetes</taxon>
        <taxon>Eurotiomycetidae</taxon>
        <taxon>Eurotiales</taxon>
        <taxon>Aspergillaceae</taxon>
        <taxon>Aspergillus</taxon>
        <taxon>Aspergillus subgen. Circumdati</taxon>
    </lineage>
</organism>
<dbReference type="EMBL" id="ML734590">
    <property type="protein sequence ID" value="KAB8247288.1"/>
    <property type="molecule type" value="Genomic_DNA"/>
</dbReference>